<evidence type="ECO:0000313" key="3">
    <source>
        <dbReference type="Proteomes" id="UP000018680"/>
    </source>
</evidence>
<evidence type="ECO:0000313" key="2">
    <source>
        <dbReference type="EMBL" id="AHC13492.1"/>
    </source>
</evidence>
<organism evidence="2 3">
    <name type="scientific">Salinispira pacifica</name>
    <dbReference type="NCBI Taxonomy" id="1307761"/>
    <lineage>
        <taxon>Bacteria</taxon>
        <taxon>Pseudomonadati</taxon>
        <taxon>Spirochaetota</taxon>
        <taxon>Spirochaetia</taxon>
        <taxon>Spirochaetales</taxon>
        <taxon>Spirochaetaceae</taxon>
        <taxon>Salinispira</taxon>
    </lineage>
</organism>
<dbReference type="SUPFAM" id="SSF109604">
    <property type="entry name" value="HD-domain/PDEase-like"/>
    <property type="match status" value="1"/>
</dbReference>
<dbReference type="InterPro" id="IPR006674">
    <property type="entry name" value="HD_domain"/>
</dbReference>
<feature type="domain" description="HD-GYP" evidence="1">
    <location>
        <begin position="183"/>
        <end position="408"/>
    </location>
</feature>
<dbReference type="KEGG" id="slr:L21SP2_0046"/>
<dbReference type="EMBL" id="CP006939">
    <property type="protein sequence ID" value="AHC13492.1"/>
    <property type="molecule type" value="Genomic_DNA"/>
</dbReference>
<dbReference type="InterPro" id="IPR003607">
    <property type="entry name" value="HD/PDEase_dom"/>
</dbReference>
<dbReference type="Gene3D" id="1.10.3210.10">
    <property type="entry name" value="Hypothetical protein af1432"/>
    <property type="match status" value="1"/>
</dbReference>
<name>V5WCI5_9SPIO</name>
<sequence>MITSDSDKLREIIAIDSELNKIQDQDILLERILSVARRITNADAGSIYIKRDNNLDIKYAQNDTLQKDLDPGQKLIYKFFTLPVNSKSIAGYCASEKKLLNIPDYYGIPKDAPYSHNAKYDKDAGYLSKSMLAIPLLNNMGACLGVLQIINKMDDEGELIAFTNEDEQLVRHFAVNVVIALEKAQMTRAILQRMVQMAELRDPKETGPHVNRVAGFSVELYDRWAFKMGIPEHKRNKDRDIFRMASMLHDVGKVGISDTILKKPGRFDEDEYSIMKSHTLIGARLFRDSQSEFDQVAQTVVLNHHENWDGTGYPGHIDLDTGNALKTDEDGRVLGKKGTEIPVFGRIVAIADVYDALRCKRVYKEAWKEEDVLEEIRKLSGTKFDPDLVDIFFEVYDRLQTVADQYPDESE</sequence>
<dbReference type="STRING" id="1307761.L21SP2_0046"/>
<dbReference type="Pfam" id="PF01590">
    <property type="entry name" value="GAF"/>
    <property type="match status" value="1"/>
</dbReference>
<protein>
    <submittedName>
        <fullName evidence="2">Response regulator</fullName>
    </submittedName>
</protein>
<accession>V5WCI5</accession>
<keyword evidence="3" id="KW-1185">Reference proteome</keyword>
<dbReference type="HOGENOM" id="CLU_000445_92_13_12"/>
<dbReference type="SUPFAM" id="SSF55781">
    <property type="entry name" value="GAF domain-like"/>
    <property type="match status" value="1"/>
</dbReference>
<evidence type="ECO:0000259" key="1">
    <source>
        <dbReference type="PROSITE" id="PS51832"/>
    </source>
</evidence>
<dbReference type="SMART" id="SM00471">
    <property type="entry name" value="HDc"/>
    <property type="match status" value="1"/>
</dbReference>
<dbReference type="PATRIC" id="fig|1307761.3.peg.46"/>
<dbReference type="Proteomes" id="UP000018680">
    <property type="component" value="Chromosome"/>
</dbReference>
<dbReference type="InterPro" id="IPR029016">
    <property type="entry name" value="GAF-like_dom_sf"/>
</dbReference>
<dbReference type="Pfam" id="PF01966">
    <property type="entry name" value="HD"/>
    <property type="match status" value="1"/>
</dbReference>
<dbReference type="eggNOG" id="COG3437">
    <property type="taxonomic scope" value="Bacteria"/>
</dbReference>
<dbReference type="CDD" id="cd00077">
    <property type="entry name" value="HDc"/>
    <property type="match status" value="1"/>
</dbReference>
<dbReference type="PROSITE" id="PS51832">
    <property type="entry name" value="HD_GYP"/>
    <property type="match status" value="1"/>
</dbReference>
<dbReference type="eggNOG" id="COG2203">
    <property type="taxonomic scope" value="Bacteria"/>
</dbReference>
<dbReference type="InterPro" id="IPR003018">
    <property type="entry name" value="GAF"/>
</dbReference>
<dbReference type="SMART" id="SM00065">
    <property type="entry name" value="GAF"/>
    <property type="match status" value="1"/>
</dbReference>
<dbReference type="PANTHER" id="PTHR43155">
    <property type="entry name" value="CYCLIC DI-GMP PHOSPHODIESTERASE PA4108-RELATED"/>
    <property type="match status" value="1"/>
</dbReference>
<dbReference type="AlphaFoldDB" id="V5WCI5"/>
<reference evidence="2 3" key="1">
    <citation type="journal article" date="2015" name="Stand. Genomic Sci.">
        <title>Complete genome sequence and description of Salinispira pacifica gen. nov., sp. nov., a novel spirochaete isolated form a hypersaline microbial mat.</title>
        <authorList>
            <person name="Ben Hania W."/>
            <person name="Joseph M."/>
            <person name="Schumann P."/>
            <person name="Bunk B."/>
            <person name="Fiebig A."/>
            <person name="Sproer C."/>
            <person name="Klenk H.P."/>
            <person name="Fardeau M.L."/>
            <person name="Spring S."/>
        </authorList>
    </citation>
    <scope>NUCLEOTIDE SEQUENCE [LARGE SCALE GENOMIC DNA]</scope>
    <source>
        <strain evidence="2 3">L21-RPul-D2</strain>
    </source>
</reference>
<dbReference type="InterPro" id="IPR037522">
    <property type="entry name" value="HD_GYP_dom"/>
</dbReference>
<gene>
    <name evidence="2" type="ORF">L21SP2_0046</name>
</gene>
<dbReference type="PANTHER" id="PTHR43155:SF2">
    <property type="entry name" value="CYCLIC DI-GMP PHOSPHODIESTERASE PA4108"/>
    <property type="match status" value="1"/>
</dbReference>
<proteinExistence type="predicted"/>
<dbReference type="Gene3D" id="3.30.450.40">
    <property type="match status" value="1"/>
</dbReference>